<proteinExistence type="predicted"/>
<reference evidence="1" key="1">
    <citation type="journal article" date="2020" name="Fungal Divers.">
        <title>Resolving the Mortierellaceae phylogeny through synthesis of multi-gene phylogenetics and phylogenomics.</title>
        <authorList>
            <person name="Vandepol N."/>
            <person name="Liber J."/>
            <person name="Desiro A."/>
            <person name="Na H."/>
            <person name="Kennedy M."/>
            <person name="Barry K."/>
            <person name="Grigoriev I.V."/>
            <person name="Miller A.N."/>
            <person name="O'Donnell K."/>
            <person name="Stajich J.E."/>
            <person name="Bonito G."/>
        </authorList>
    </citation>
    <scope>NUCLEOTIDE SEQUENCE</scope>
    <source>
        <strain evidence="1">NVP1</strain>
    </source>
</reference>
<protein>
    <submittedName>
        <fullName evidence="1">Uncharacterized protein</fullName>
    </submittedName>
</protein>
<name>A0A9P5VHR2_9FUNG</name>
<gene>
    <name evidence="1" type="ORF">BG006_000515</name>
</gene>
<dbReference type="Proteomes" id="UP000696485">
    <property type="component" value="Unassembled WGS sequence"/>
</dbReference>
<keyword evidence="2" id="KW-1185">Reference proteome</keyword>
<sequence>MRDSEPEPVLAIGSGNKGWLPDLERRMERGFLRMETGRDEVEVEVESAEVEADSDLDLGVAVVRVVSSAAVTSLSSM</sequence>
<comment type="caution">
    <text evidence="1">The sequence shown here is derived from an EMBL/GenBank/DDBJ whole genome shotgun (WGS) entry which is preliminary data.</text>
</comment>
<evidence type="ECO:0000313" key="1">
    <source>
        <dbReference type="EMBL" id="KAF9324445.1"/>
    </source>
</evidence>
<organism evidence="1 2">
    <name type="scientific">Podila minutissima</name>
    <dbReference type="NCBI Taxonomy" id="64525"/>
    <lineage>
        <taxon>Eukaryota</taxon>
        <taxon>Fungi</taxon>
        <taxon>Fungi incertae sedis</taxon>
        <taxon>Mucoromycota</taxon>
        <taxon>Mortierellomycotina</taxon>
        <taxon>Mortierellomycetes</taxon>
        <taxon>Mortierellales</taxon>
        <taxon>Mortierellaceae</taxon>
        <taxon>Podila</taxon>
    </lineage>
</organism>
<evidence type="ECO:0000313" key="2">
    <source>
        <dbReference type="Proteomes" id="UP000696485"/>
    </source>
</evidence>
<dbReference type="EMBL" id="JAAAUY010001086">
    <property type="protein sequence ID" value="KAF9324445.1"/>
    <property type="molecule type" value="Genomic_DNA"/>
</dbReference>
<accession>A0A9P5VHR2</accession>
<dbReference type="AlphaFoldDB" id="A0A9P5VHR2"/>